<comment type="caution">
    <text evidence="2">The sequence shown here is derived from an EMBL/GenBank/DDBJ whole genome shotgun (WGS) entry which is preliminary data.</text>
</comment>
<organism evidence="2 3">
    <name type="scientific">Lutimonas vermicola</name>
    <dbReference type="NCBI Taxonomy" id="414288"/>
    <lineage>
        <taxon>Bacteria</taxon>
        <taxon>Pseudomonadati</taxon>
        <taxon>Bacteroidota</taxon>
        <taxon>Flavobacteriia</taxon>
        <taxon>Flavobacteriales</taxon>
        <taxon>Flavobacteriaceae</taxon>
        <taxon>Lutimonas</taxon>
    </lineage>
</organism>
<evidence type="ECO:0000313" key="2">
    <source>
        <dbReference type="EMBL" id="MEL4454882.1"/>
    </source>
</evidence>
<protein>
    <submittedName>
        <fullName evidence="2">Uncharacterized protein</fullName>
    </submittedName>
</protein>
<evidence type="ECO:0000256" key="1">
    <source>
        <dbReference type="SAM" id="MobiDB-lite"/>
    </source>
</evidence>
<gene>
    <name evidence="2" type="ORF">AABB81_03180</name>
</gene>
<evidence type="ECO:0000313" key="3">
    <source>
        <dbReference type="Proteomes" id="UP001474120"/>
    </source>
</evidence>
<accession>A0ABU9KXH1</accession>
<dbReference type="RefSeq" id="WP_342158580.1">
    <property type="nucleotide sequence ID" value="NZ_JBCDNA010000001.1"/>
</dbReference>
<reference evidence="2 3" key="1">
    <citation type="submission" date="2024-04" db="EMBL/GenBank/DDBJ databases">
        <title>whole genome sequencing of Lutimonas vermicola strain IMCC1616.</title>
        <authorList>
            <person name="Bae S.S."/>
        </authorList>
    </citation>
    <scope>NUCLEOTIDE SEQUENCE [LARGE SCALE GENOMIC DNA]</scope>
    <source>
        <strain evidence="2 3">IMCC1616</strain>
    </source>
</reference>
<sequence>MTKKPRGTSGTSIPGSSFAAGGAISSFCCTSGSDGSSVLILLQPAMSIIKTAKRVVFL</sequence>
<dbReference type="EMBL" id="JBCDNA010000001">
    <property type="protein sequence ID" value="MEL4454882.1"/>
    <property type="molecule type" value="Genomic_DNA"/>
</dbReference>
<feature type="region of interest" description="Disordered" evidence="1">
    <location>
        <begin position="1"/>
        <end position="20"/>
    </location>
</feature>
<keyword evidence="3" id="KW-1185">Reference proteome</keyword>
<dbReference type="Proteomes" id="UP001474120">
    <property type="component" value="Unassembled WGS sequence"/>
</dbReference>
<name>A0ABU9KXH1_9FLAO</name>
<proteinExistence type="predicted"/>